<feature type="domain" description="APS kinase" evidence="15">
    <location>
        <begin position="25"/>
        <end position="174"/>
    </location>
</feature>
<feature type="binding site" evidence="13">
    <location>
        <begin position="33"/>
        <end position="40"/>
    </location>
    <ligand>
        <name>ATP</name>
        <dbReference type="ChEBI" id="CHEBI:30616"/>
    </ligand>
</feature>
<organism evidence="16 17">
    <name type="scientific">Paenibacillus hexagrammi</name>
    <dbReference type="NCBI Taxonomy" id="2908839"/>
    <lineage>
        <taxon>Bacteria</taxon>
        <taxon>Bacillati</taxon>
        <taxon>Bacillota</taxon>
        <taxon>Bacilli</taxon>
        <taxon>Bacillales</taxon>
        <taxon>Paenibacillaceae</taxon>
        <taxon>Paenibacillus</taxon>
    </lineage>
</organism>
<dbReference type="InterPro" id="IPR002891">
    <property type="entry name" value="APS"/>
</dbReference>
<evidence type="ECO:0000256" key="1">
    <source>
        <dbReference type="ARBA" id="ARBA00001823"/>
    </source>
</evidence>
<dbReference type="EMBL" id="CP090978">
    <property type="protein sequence ID" value="UJF35780.1"/>
    <property type="molecule type" value="Genomic_DNA"/>
</dbReference>
<protein>
    <recommendedName>
        <fullName evidence="5 13">Adenylyl-sulfate kinase</fullName>
        <ecNumber evidence="5 13">2.7.1.25</ecNumber>
    </recommendedName>
    <alternativeName>
        <fullName evidence="11 13">APS kinase</fullName>
    </alternativeName>
    <alternativeName>
        <fullName evidence="12 13">ATP adenosine-5'-phosphosulfate 3'-phosphotransferase</fullName>
    </alternativeName>
    <alternativeName>
        <fullName evidence="10 13">Adenosine-5'-phosphosulfate kinase</fullName>
    </alternativeName>
</protein>
<evidence type="ECO:0000256" key="4">
    <source>
        <dbReference type="ARBA" id="ARBA00007008"/>
    </source>
</evidence>
<dbReference type="CDD" id="cd02027">
    <property type="entry name" value="APSK"/>
    <property type="match status" value="1"/>
</dbReference>
<evidence type="ECO:0000256" key="8">
    <source>
        <dbReference type="ARBA" id="ARBA00022777"/>
    </source>
</evidence>
<evidence type="ECO:0000256" key="2">
    <source>
        <dbReference type="ARBA" id="ARBA00002632"/>
    </source>
</evidence>
<keyword evidence="9 13" id="KW-0067">ATP-binding</keyword>
<dbReference type="HAMAP" id="MF_00065">
    <property type="entry name" value="Adenylyl_sulf_kinase"/>
    <property type="match status" value="1"/>
</dbReference>
<evidence type="ECO:0000256" key="5">
    <source>
        <dbReference type="ARBA" id="ARBA00012121"/>
    </source>
</evidence>
<name>A0ABY3SQF3_9BACL</name>
<sequence>MKPAHIRWHEASISRETRNVLNGHRSCVLWFTGLSASGKSTLAFELERQLYARHIHAYVLDGDNLRHGINQDLGFSPEDRSENIRRASEVAKLMMDAGFITLLTLISPNREDRALARSKFQEGEFVEIYVDCPIEVCESRDPKGLYKKARAGEIRMFTGVSASYETPLTPEITVSSHLQTLEESVDQIIRYLIDHGYMTL</sequence>
<gene>
    <name evidence="13 16" type="primary">cysC</name>
    <name evidence="16" type="ORF">L0M14_12245</name>
</gene>
<accession>A0ABY3SQF3</accession>
<keyword evidence="6 13" id="KW-0808">Transferase</keyword>
<reference evidence="16 17" key="1">
    <citation type="journal article" date="2024" name="Int. J. Syst. Evol. Microbiol.">
        <title>Paenibacillus hexagrammi sp. nov., a novel bacterium isolated from the gut content of Hexagrammos agrammus.</title>
        <authorList>
            <person name="Jung H.K."/>
            <person name="Kim D.G."/>
            <person name="Zin H."/>
            <person name="Park J."/>
            <person name="Jung H."/>
            <person name="Kim Y.O."/>
            <person name="Kong H.J."/>
            <person name="Kim J.W."/>
            <person name="Kim Y.S."/>
        </authorList>
    </citation>
    <scope>NUCLEOTIDE SEQUENCE [LARGE SCALE GENOMIC DNA]</scope>
    <source>
        <strain evidence="16 17">YPD9-1</strain>
    </source>
</reference>
<dbReference type="Gene3D" id="3.40.50.300">
    <property type="entry name" value="P-loop containing nucleotide triphosphate hydrolases"/>
    <property type="match status" value="1"/>
</dbReference>
<evidence type="ECO:0000256" key="6">
    <source>
        <dbReference type="ARBA" id="ARBA00022679"/>
    </source>
</evidence>
<evidence type="ECO:0000256" key="14">
    <source>
        <dbReference type="RuleBase" id="RU004347"/>
    </source>
</evidence>
<evidence type="ECO:0000256" key="11">
    <source>
        <dbReference type="ARBA" id="ARBA00031393"/>
    </source>
</evidence>
<evidence type="ECO:0000256" key="3">
    <source>
        <dbReference type="ARBA" id="ARBA00004806"/>
    </source>
</evidence>
<dbReference type="InterPro" id="IPR027417">
    <property type="entry name" value="P-loop_NTPase"/>
</dbReference>
<evidence type="ECO:0000313" key="17">
    <source>
        <dbReference type="Proteomes" id="UP001649230"/>
    </source>
</evidence>
<keyword evidence="7 13" id="KW-0547">Nucleotide-binding</keyword>
<comment type="catalytic activity">
    <reaction evidence="1 13 14">
        <text>adenosine 5'-phosphosulfate + ATP = 3'-phosphoadenylyl sulfate + ADP + H(+)</text>
        <dbReference type="Rhea" id="RHEA:24152"/>
        <dbReference type="ChEBI" id="CHEBI:15378"/>
        <dbReference type="ChEBI" id="CHEBI:30616"/>
        <dbReference type="ChEBI" id="CHEBI:58243"/>
        <dbReference type="ChEBI" id="CHEBI:58339"/>
        <dbReference type="ChEBI" id="CHEBI:456216"/>
        <dbReference type="EC" id="2.7.1.25"/>
    </reaction>
</comment>
<keyword evidence="8 13" id="KW-0418">Kinase</keyword>
<comment type="function">
    <text evidence="2 13 14">Catalyzes the synthesis of activated sulfate.</text>
</comment>
<evidence type="ECO:0000256" key="7">
    <source>
        <dbReference type="ARBA" id="ARBA00022741"/>
    </source>
</evidence>
<dbReference type="Proteomes" id="UP001649230">
    <property type="component" value="Chromosome"/>
</dbReference>
<comment type="similarity">
    <text evidence="4 13 14">Belongs to the APS kinase family.</text>
</comment>
<dbReference type="NCBIfam" id="TIGR00455">
    <property type="entry name" value="apsK"/>
    <property type="match status" value="1"/>
</dbReference>
<evidence type="ECO:0000256" key="13">
    <source>
        <dbReference type="HAMAP-Rule" id="MF_00065"/>
    </source>
</evidence>
<keyword evidence="17" id="KW-1185">Reference proteome</keyword>
<evidence type="ECO:0000256" key="10">
    <source>
        <dbReference type="ARBA" id="ARBA00029724"/>
    </source>
</evidence>
<dbReference type="NCBIfam" id="NF003013">
    <property type="entry name" value="PRK03846.1"/>
    <property type="match status" value="1"/>
</dbReference>
<dbReference type="GO" id="GO:0004020">
    <property type="term" value="F:adenylylsulfate kinase activity"/>
    <property type="evidence" value="ECO:0007669"/>
    <property type="project" value="UniProtKB-EC"/>
</dbReference>
<dbReference type="Pfam" id="PF01583">
    <property type="entry name" value="APS_kinase"/>
    <property type="match status" value="1"/>
</dbReference>
<evidence type="ECO:0000259" key="15">
    <source>
        <dbReference type="Pfam" id="PF01583"/>
    </source>
</evidence>
<evidence type="ECO:0000256" key="9">
    <source>
        <dbReference type="ARBA" id="ARBA00022840"/>
    </source>
</evidence>
<dbReference type="PANTHER" id="PTHR11055">
    <property type="entry name" value="BIFUNCTIONAL 3'-PHOSPHOADENOSINE 5'-PHOSPHOSULFATE SYNTHASE"/>
    <property type="match status" value="1"/>
</dbReference>
<proteinExistence type="inferred from homology"/>
<comment type="pathway">
    <text evidence="3 13 14">Sulfur metabolism; hydrogen sulfide biosynthesis; sulfite from sulfate: step 2/3.</text>
</comment>
<dbReference type="PANTHER" id="PTHR11055:SF1">
    <property type="entry name" value="PAPS SYNTHETASE, ISOFORM D"/>
    <property type="match status" value="1"/>
</dbReference>
<evidence type="ECO:0000256" key="12">
    <source>
        <dbReference type="ARBA" id="ARBA00031464"/>
    </source>
</evidence>
<keyword evidence="13" id="KW-0597">Phosphoprotein</keyword>
<dbReference type="InterPro" id="IPR059117">
    <property type="entry name" value="APS_kinase_dom"/>
</dbReference>
<evidence type="ECO:0000313" key="16">
    <source>
        <dbReference type="EMBL" id="UJF35780.1"/>
    </source>
</evidence>
<dbReference type="EC" id="2.7.1.25" evidence="5 13"/>
<dbReference type="SUPFAM" id="SSF52540">
    <property type="entry name" value="P-loop containing nucleoside triphosphate hydrolases"/>
    <property type="match status" value="1"/>
</dbReference>
<feature type="active site" description="Phosphoserine intermediate" evidence="13">
    <location>
        <position position="107"/>
    </location>
</feature>
<dbReference type="RefSeq" id="WP_235122337.1">
    <property type="nucleotide sequence ID" value="NZ_CP090978.1"/>
</dbReference>